<reference evidence="2" key="1">
    <citation type="submission" date="2023-03" db="EMBL/GenBank/DDBJ databases">
        <title>Massive genome expansion in bonnet fungi (Mycena s.s.) driven by repeated elements and novel gene families across ecological guilds.</title>
        <authorList>
            <consortium name="Lawrence Berkeley National Laboratory"/>
            <person name="Harder C.B."/>
            <person name="Miyauchi S."/>
            <person name="Viragh M."/>
            <person name="Kuo A."/>
            <person name="Thoen E."/>
            <person name="Andreopoulos B."/>
            <person name="Lu D."/>
            <person name="Skrede I."/>
            <person name="Drula E."/>
            <person name="Henrissat B."/>
            <person name="Morin E."/>
            <person name="Kohler A."/>
            <person name="Barry K."/>
            <person name="LaButti K."/>
            <person name="Morin E."/>
            <person name="Salamov A."/>
            <person name="Lipzen A."/>
            <person name="Mereny Z."/>
            <person name="Hegedus B."/>
            <person name="Baldrian P."/>
            <person name="Stursova M."/>
            <person name="Weitz H."/>
            <person name="Taylor A."/>
            <person name="Grigoriev I.V."/>
            <person name="Nagy L.G."/>
            <person name="Martin F."/>
            <person name="Kauserud H."/>
        </authorList>
    </citation>
    <scope>NUCLEOTIDE SEQUENCE</scope>
    <source>
        <strain evidence="2">CBHHK182m</strain>
    </source>
</reference>
<keyword evidence="3" id="KW-1185">Reference proteome</keyword>
<dbReference type="Proteomes" id="UP001215598">
    <property type="component" value="Unassembled WGS sequence"/>
</dbReference>
<feature type="compositionally biased region" description="Basic and acidic residues" evidence="1">
    <location>
        <begin position="239"/>
        <end position="272"/>
    </location>
</feature>
<dbReference type="EMBL" id="JARKIB010000049">
    <property type="protein sequence ID" value="KAJ7755471.1"/>
    <property type="molecule type" value="Genomic_DNA"/>
</dbReference>
<proteinExistence type="predicted"/>
<evidence type="ECO:0000256" key="1">
    <source>
        <dbReference type="SAM" id="MobiDB-lite"/>
    </source>
</evidence>
<comment type="caution">
    <text evidence="2">The sequence shown here is derived from an EMBL/GenBank/DDBJ whole genome shotgun (WGS) entry which is preliminary data.</text>
</comment>
<gene>
    <name evidence="2" type="ORF">B0H16DRAFT_1828726</name>
</gene>
<dbReference type="AlphaFoldDB" id="A0AAD7NDQ3"/>
<feature type="region of interest" description="Disordered" evidence="1">
    <location>
        <begin position="182"/>
        <end position="272"/>
    </location>
</feature>
<accession>A0AAD7NDQ3</accession>
<evidence type="ECO:0000313" key="2">
    <source>
        <dbReference type="EMBL" id="KAJ7755471.1"/>
    </source>
</evidence>
<protein>
    <submittedName>
        <fullName evidence="2">Uncharacterized protein</fullName>
    </submittedName>
</protein>
<name>A0AAD7NDQ3_9AGAR</name>
<evidence type="ECO:0000313" key="3">
    <source>
        <dbReference type="Proteomes" id="UP001215598"/>
    </source>
</evidence>
<feature type="compositionally biased region" description="Low complexity" evidence="1">
    <location>
        <begin position="182"/>
        <end position="194"/>
    </location>
</feature>
<organism evidence="2 3">
    <name type="scientific">Mycena metata</name>
    <dbReference type="NCBI Taxonomy" id="1033252"/>
    <lineage>
        <taxon>Eukaryota</taxon>
        <taxon>Fungi</taxon>
        <taxon>Dikarya</taxon>
        <taxon>Basidiomycota</taxon>
        <taxon>Agaricomycotina</taxon>
        <taxon>Agaricomycetes</taxon>
        <taxon>Agaricomycetidae</taxon>
        <taxon>Agaricales</taxon>
        <taxon>Marasmiineae</taxon>
        <taxon>Mycenaceae</taxon>
        <taxon>Mycena</taxon>
    </lineage>
</organism>
<feature type="compositionally biased region" description="Polar residues" evidence="1">
    <location>
        <begin position="197"/>
        <end position="217"/>
    </location>
</feature>
<sequence>MANTYPWNGSQYSWNGSPLPPRNATPAHPECFGLSLSWDCTIPLINPGFCPAHQGHVMRLNSKAKSITAEERREHTEGRRCCGLTKKYQLCQTSSDGKYMYCGCHHDQSIHFNMDTSPGPEPREQALVREQMLEFVELYRESVAQAPGGAYPRRTAQACSGGARAARTAQARTRACSGRARAAGAGAVHSAGRAKQADSSSTSARTTLGSSCISANSPIMPPMARVRQQESGDSSKSAQQEEAHRAEQQARWADAEHQQREAAQRATEEEETALRAKYLQDHLKASEIFDGTTFSSKSPTSFRLIPWPVIPHLDGSVTPADITPRNICLFFHSSVLKQFKTPRAIEVILKNTARRFNPDRFNEPRPVVGSIRNWEDRMAVKQAADVVIKTINDLKS</sequence>